<dbReference type="EMBL" id="JH993037">
    <property type="protein sequence ID" value="EKX39740.1"/>
    <property type="molecule type" value="Genomic_DNA"/>
</dbReference>
<dbReference type="AlphaFoldDB" id="L1IV79"/>
<reference evidence="5" key="2">
    <citation type="submission" date="2012-11" db="EMBL/GenBank/DDBJ databases">
        <authorList>
            <person name="Kuo A."/>
            <person name="Curtis B.A."/>
            <person name="Tanifuji G."/>
            <person name="Burki F."/>
            <person name="Gruber A."/>
            <person name="Irimia M."/>
            <person name="Maruyama S."/>
            <person name="Arias M.C."/>
            <person name="Ball S.G."/>
            <person name="Gile G.H."/>
            <person name="Hirakawa Y."/>
            <person name="Hopkins J.F."/>
            <person name="Rensing S.A."/>
            <person name="Schmutz J."/>
            <person name="Symeonidi A."/>
            <person name="Elias M."/>
            <person name="Eveleigh R.J."/>
            <person name="Herman E.K."/>
            <person name="Klute M.J."/>
            <person name="Nakayama T."/>
            <person name="Obornik M."/>
            <person name="Reyes-Prieto A."/>
            <person name="Armbrust E.V."/>
            <person name="Aves S.J."/>
            <person name="Beiko R.G."/>
            <person name="Coutinho P."/>
            <person name="Dacks J.B."/>
            <person name="Durnford D.G."/>
            <person name="Fast N.M."/>
            <person name="Green B.R."/>
            <person name="Grisdale C."/>
            <person name="Hempe F."/>
            <person name="Henrissat B."/>
            <person name="Hoppner M.P."/>
            <person name="Ishida K.-I."/>
            <person name="Kim E."/>
            <person name="Koreny L."/>
            <person name="Kroth P.G."/>
            <person name="Liu Y."/>
            <person name="Malik S.-B."/>
            <person name="Maier U.G."/>
            <person name="McRose D."/>
            <person name="Mock T."/>
            <person name="Neilson J.A."/>
            <person name="Onodera N.T."/>
            <person name="Poole A.M."/>
            <person name="Pritham E.J."/>
            <person name="Richards T.A."/>
            <person name="Rocap G."/>
            <person name="Roy S.W."/>
            <person name="Sarai C."/>
            <person name="Schaack S."/>
            <person name="Shirato S."/>
            <person name="Slamovits C.H."/>
            <person name="Spencer D.F."/>
            <person name="Suzuki S."/>
            <person name="Worden A.Z."/>
            <person name="Zauner S."/>
            <person name="Barry K."/>
            <person name="Bell C."/>
            <person name="Bharti A.K."/>
            <person name="Crow J.A."/>
            <person name="Grimwood J."/>
            <person name="Kramer R."/>
            <person name="Lindquist E."/>
            <person name="Lucas S."/>
            <person name="Salamov A."/>
            <person name="McFadden G.I."/>
            <person name="Lane C.E."/>
            <person name="Keeling P.J."/>
            <person name="Gray M.W."/>
            <person name="Grigoriev I.V."/>
            <person name="Archibald J.M."/>
        </authorList>
    </citation>
    <scope>NUCLEOTIDE SEQUENCE</scope>
    <source>
        <strain evidence="5">CCMP2712</strain>
    </source>
</reference>
<dbReference type="RefSeq" id="XP_005826720.1">
    <property type="nucleotide sequence ID" value="XM_005826663.1"/>
</dbReference>
<protein>
    <submittedName>
        <fullName evidence="3 4">Uncharacterized protein</fullName>
    </submittedName>
</protein>
<name>L1IV79_GUITC</name>
<dbReference type="KEGG" id="gtt:GUITHDRAFT_114238"/>
<reference evidence="3 5" key="1">
    <citation type="journal article" date="2012" name="Nature">
        <title>Algal genomes reveal evolutionary mosaicism and the fate of nucleomorphs.</title>
        <authorList>
            <consortium name="DOE Joint Genome Institute"/>
            <person name="Curtis B.A."/>
            <person name="Tanifuji G."/>
            <person name="Burki F."/>
            <person name="Gruber A."/>
            <person name="Irimia M."/>
            <person name="Maruyama S."/>
            <person name="Arias M.C."/>
            <person name="Ball S.G."/>
            <person name="Gile G.H."/>
            <person name="Hirakawa Y."/>
            <person name="Hopkins J.F."/>
            <person name="Kuo A."/>
            <person name="Rensing S.A."/>
            <person name="Schmutz J."/>
            <person name="Symeonidi A."/>
            <person name="Elias M."/>
            <person name="Eveleigh R.J."/>
            <person name="Herman E.K."/>
            <person name="Klute M.J."/>
            <person name="Nakayama T."/>
            <person name="Obornik M."/>
            <person name="Reyes-Prieto A."/>
            <person name="Armbrust E.V."/>
            <person name="Aves S.J."/>
            <person name="Beiko R.G."/>
            <person name="Coutinho P."/>
            <person name="Dacks J.B."/>
            <person name="Durnford D.G."/>
            <person name="Fast N.M."/>
            <person name="Green B.R."/>
            <person name="Grisdale C.J."/>
            <person name="Hempel F."/>
            <person name="Henrissat B."/>
            <person name="Hoppner M.P."/>
            <person name="Ishida K."/>
            <person name="Kim E."/>
            <person name="Koreny L."/>
            <person name="Kroth P.G."/>
            <person name="Liu Y."/>
            <person name="Malik S.B."/>
            <person name="Maier U.G."/>
            <person name="McRose D."/>
            <person name="Mock T."/>
            <person name="Neilson J.A."/>
            <person name="Onodera N.T."/>
            <person name="Poole A.M."/>
            <person name="Pritham E.J."/>
            <person name="Richards T.A."/>
            <person name="Rocap G."/>
            <person name="Roy S.W."/>
            <person name="Sarai C."/>
            <person name="Schaack S."/>
            <person name="Shirato S."/>
            <person name="Slamovits C.H."/>
            <person name="Spencer D.F."/>
            <person name="Suzuki S."/>
            <person name="Worden A.Z."/>
            <person name="Zauner S."/>
            <person name="Barry K."/>
            <person name="Bell C."/>
            <person name="Bharti A.K."/>
            <person name="Crow J.A."/>
            <person name="Grimwood J."/>
            <person name="Kramer R."/>
            <person name="Lindquist E."/>
            <person name="Lucas S."/>
            <person name="Salamov A."/>
            <person name="McFadden G.I."/>
            <person name="Lane C.E."/>
            <person name="Keeling P.J."/>
            <person name="Gray M.W."/>
            <person name="Grigoriev I.V."/>
            <person name="Archibald J.M."/>
        </authorList>
    </citation>
    <scope>NUCLEOTIDE SEQUENCE</scope>
    <source>
        <strain evidence="3 5">CCMP2712</strain>
    </source>
</reference>
<feature type="region of interest" description="Disordered" evidence="1">
    <location>
        <begin position="1"/>
        <end position="30"/>
    </location>
</feature>
<feature type="transmembrane region" description="Helical" evidence="2">
    <location>
        <begin position="96"/>
        <end position="126"/>
    </location>
</feature>
<evidence type="ECO:0000256" key="1">
    <source>
        <dbReference type="SAM" id="MobiDB-lite"/>
    </source>
</evidence>
<keyword evidence="2" id="KW-1133">Transmembrane helix</keyword>
<feature type="compositionally biased region" description="Low complexity" evidence="1">
    <location>
        <begin position="13"/>
        <end position="22"/>
    </location>
</feature>
<organism evidence="3">
    <name type="scientific">Guillardia theta (strain CCMP2712)</name>
    <name type="common">Cryptophyte</name>
    <dbReference type="NCBI Taxonomy" id="905079"/>
    <lineage>
        <taxon>Eukaryota</taxon>
        <taxon>Cryptophyceae</taxon>
        <taxon>Pyrenomonadales</taxon>
        <taxon>Geminigeraceae</taxon>
        <taxon>Guillardia</taxon>
    </lineage>
</organism>
<dbReference type="HOGENOM" id="CLU_1921113_0_0_1"/>
<dbReference type="EnsemblProtists" id="EKX39740">
    <property type="protein sequence ID" value="EKX39740"/>
    <property type="gene ID" value="GUITHDRAFT_114238"/>
</dbReference>
<keyword evidence="5" id="KW-1185">Reference proteome</keyword>
<accession>L1IV79</accession>
<dbReference type="Proteomes" id="UP000011087">
    <property type="component" value="Unassembled WGS sequence"/>
</dbReference>
<evidence type="ECO:0000256" key="2">
    <source>
        <dbReference type="SAM" id="Phobius"/>
    </source>
</evidence>
<evidence type="ECO:0000313" key="3">
    <source>
        <dbReference type="EMBL" id="EKX39740.1"/>
    </source>
</evidence>
<dbReference type="OrthoDB" id="10548127at2759"/>
<dbReference type="GeneID" id="17296413"/>
<evidence type="ECO:0000313" key="4">
    <source>
        <dbReference type="EnsemblProtists" id="EKX39740"/>
    </source>
</evidence>
<keyword evidence="2" id="KW-0812">Transmembrane</keyword>
<proteinExistence type="predicted"/>
<reference evidence="4" key="3">
    <citation type="submission" date="2016-03" db="UniProtKB">
        <authorList>
            <consortium name="EnsemblProtists"/>
        </authorList>
    </citation>
    <scope>IDENTIFICATION</scope>
</reference>
<dbReference type="PaxDb" id="55529-EKX39740"/>
<keyword evidence="2" id="KW-0472">Membrane</keyword>
<evidence type="ECO:0000313" key="5">
    <source>
        <dbReference type="Proteomes" id="UP000011087"/>
    </source>
</evidence>
<gene>
    <name evidence="3" type="ORF">GUITHDRAFT_114238</name>
</gene>
<sequence>MLFDHRSRVGGDPLSPKSKPSKVPQRGSRWGIEEESNEWYKTQEQKRSVFGRTLNVIVFCQCAAVCENNKGSQPLNGSLERKDETAQTMNLLEDPIFYLILIVAAPVAILFGSAATCVVPALSLAFGFQCSW</sequence>